<organism evidence="1 2">
    <name type="scientific">Deinococcus arboris</name>
    <dbReference type="NCBI Taxonomy" id="2682977"/>
    <lineage>
        <taxon>Bacteria</taxon>
        <taxon>Thermotogati</taxon>
        <taxon>Deinococcota</taxon>
        <taxon>Deinococci</taxon>
        <taxon>Deinococcales</taxon>
        <taxon>Deinococcaceae</taxon>
        <taxon>Deinococcus</taxon>
    </lineage>
</organism>
<dbReference type="RefSeq" id="WP_157457739.1">
    <property type="nucleotide sequence ID" value="NZ_WQLB01000003.1"/>
</dbReference>
<dbReference type="Proteomes" id="UP000483286">
    <property type="component" value="Unassembled WGS sequence"/>
</dbReference>
<protein>
    <submittedName>
        <fullName evidence="1">Uncharacterized protein</fullName>
    </submittedName>
</protein>
<sequence>MGDTLSAPTDLAEVQGQTLAGFTVLLAPALRADPALQDRLFWRVEEQLQEALRVLPAQSHSQLRRVRVWIDPRVEPGGLAPQAWYVRLRSQTAQRGDIVLVDPQGLIASHGQYNLLLHELTHAYDDRAHGFRHPAVLAAFQEARKTGHYTDAEFDAYAMSRSEEYFAELTLAYFAARPTTPCNRRELQAFDPAGAAAVALAWKVR</sequence>
<dbReference type="SUPFAM" id="SSF55486">
    <property type="entry name" value="Metalloproteases ('zincins'), catalytic domain"/>
    <property type="match status" value="1"/>
</dbReference>
<dbReference type="EMBL" id="WQLB01000003">
    <property type="protein sequence ID" value="MVN85714.1"/>
    <property type="molecule type" value="Genomic_DNA"/>
</dbReference>
<evidence type="ECO:0000313" key="1">
    <source>
        <dbReference type="EMBL" id="MVN85714.1"/>
    </source>
</evidence>
<dbReference type="Gene3D" id="3.40.390.10">
    <property type="entry name" value="Collagenase (Catalytic Domain)"/>
    <property type="match status" value="1"/>
</dbReference>
<evidence type="ECO:0000313" key="2">
    <source>
        <dbReference type="Proteomes" id="UP000483286"/>
    </source>
</evidence>
<name>A0A7C9HPU7_9DEIO</name>
<dbReference type="GO" id="GO:0008237">
    <property type="term" value="F:metallopeptidase activity"/>
    <property type="evidence" value="ECO:0007669"/>
    <property type="project" value="InterPro"/>
</dbReference>
<keyword evidence="2" id="KW-1185">Reference proteome</keyword>
<dbReference type="AlphaFoldDB" id="A0A7C9HPU7"/>
<reference evidence="1 2" key="1">
    <citation type="submission" date="2019-12" db="EMBL/GenBank/DDBJ databases">
        <title>Deinococcus sp. HMF7620 Genome sequencing and assembly.</title>
        <authorList>
            <person name="Kang H."/>
            <person name="Kim H."/>
            <person name="Joh K."/>
        </authorList>
    </citation>
    <scope>NUCLEOTIDE SEQUENCE [LARGE SCALE GENOMIC DNA]</scope>
    <source>
        <strain evidence="1 2">HMF7620</strain>
    </source>
</reference>
<gene>
    <name evidence="1" type="ORF">GO986_02935</name>
</gene>
<comment type="caution">
    <text evidence="1">The sequence shown here is derived from an EMBL/GenBank/DDBJ whole genome shotgun (WGS) entry which is preliminary data.</text>
</comment>
<accession>A0A7C9HPU7</accession>
<dbReference type="InterPro" id="IPR024079">
    <property type="entry name" value="MetalloPept_cat_dom_sf"/>
</dbReference>
<proteinExistence type="predicted"/>